<accession>A0A8J3IAM0</accession>
<evidence type="ECO:0000313" key="1">
    <source>
        <dbReference type="EMBL" id="GHO49117.1"/>
    </source>
</evidence>
<reference evidence="1" key="1">
    <citation type="submission" date="2020-10" db="EMBL/GenBank/DDBJ databases">
        <title>Taxonomic study of unclassified bacteria belonging to the class Ktedonobacteria.</title>
        <authorList>
            <person name="Yabe S."/>
            <person name="Wang C.M."/>
            <person name="Zheng Y."/>
            <person name="Sakai Y."/>
            <person name="Cavaletti L."/>
            <person name="Monciardini P."/>
            <person name="Donadio S."/>
        </authorList>
    </citation>
    <scope>NUCLEOTIDE SEQUENCE</scope>
    <source>
        <strain evidence="1">SOSP1-1</strain>
    </source>
</reference>
<dbReference type="EMBL" id="BNJF01000004">
    <property type="protein sequence ID" value="GHO49117.1"/>
    <property type="molecule type" value="Genomic_DNA"/>
</dbReference>
<keyword evidence="2" id="KW-1185">Reference proteome</keyword>
<proteinExistence type="predicted"/>
<protein>
    <submittedName>
        <fullName evidence="1">Uncharacterized protein</fullName>
    </submittedName>
</protein>
<evidence type="ECO:0000313" key="2">
    <source>
        <dbReference type="Proteomes" id="UP000612362"/>
    </source>
</evidence>
<sequence>MSINTIRERTKKFLREALDIKELGGEIKIIGLDKAEDGWVAQVEAAERNAALPGHAVFEKKYYIVKLNSELEVFSFKQVKSIGEQEEE</sequence>
<organism evidence="1 2">
    <name type="scientific">Ktedonospora formicarum</name>
    <dbReference type="NCBI Taxonomy" id="2778364"/>
    <lineage>
        <taxon>Bacteria</taxon>
        <taxon>Bacillati</taxon>
        <taxon>Chloroflexota</taxon>
        <taxon>Ktedonobacteria</taxon>
        <taxon>Ktedonobacterales</taxon>
        <taxon>Ktedonobacteraceae</taxon>
        <taxon>Ktedonospora</taxon>
    </lineage>
</organism>
<comment type="caution">
    <text evidence="1">The sequence shown here is derived from an EMBL/GenBank/DDBJ whole genome shotgun (WGS) entry which is preliminary data.</text>
</comment>
<name>A0A8J3IAM0_9CHLR</name>
<gene>
    <name evidence="1" type="ORF">KSX_72800</name>
</gene>
<dbReference type="RefSeq" id="WP_220198228.1">
    <property type="nucleotide sequence ID" value="NZ_BNJF01000004.1"/>
</dbReference>
<dbReference type="Proteomes" id="UP000612362">
    <property type="component" value="Unassembled WGS sequence"/>
</dbReference>
<dbReference type="AlphaFoldDB" id="A0A8J3IAM0"/>